<reference evidence="4" key="2">
    <citation type="journal article" date="2023" name="Microbiol Resour">
        <title>Decontamination and Annotation of the Draft Genome Sequence of the Oomycete Lagenidium giganteum ARSEF 373.</title>
        <authorList>
            <person name="Morgan W.R."/>
            <person name="Tartar A."/>
        </authorList>
    </citation>
    <scope>NUCLEOTIDE SEQUENCE</scope>
    <source>
        <strain evidence="4">ARSEF 373</strain>
    </source>
</reference>
<organism evidence="4 5">
    <name type="scientific">Lagenidium giganteum</name>
    <dbReference type="NCBI Taxonomy" id="4803"/>
    <lineage>
        <taxon>Eukaryota</taxon>
        <taxon>Sar</taxon>
        <taxon>Stramenopiles</taxon>
        <taxon>Oomycota</taxon>
        <taxon>Peronosporomycetes</taxon>
        <taxon>Pythiales</taxon>
        <taxon>Pythiaceae</taxon>
    </lineage>
</organism>
<keyword evidence="5" id="KW-1185">Reference proteome</keyword>
<dbReference type="InterPro" id="IPR002562">
    <property type="entry name" value="3'-5'_exonuclease_dom"/>
</dbReference>
<name>A0AAV2YIB5_9STRA</name>
<dbReference type="EMBL" id="DAKRPA010000349">
    <property type="protein sequence ID" value="DAZ93054.1"/>
    <property type="molecule type" value="Genomic_DNA"/>
</dbReference>
<dbReference type="InterPro" id="IPR012337">
    <property type="entry name" value="RNaseH-like_sf"/>
</dbReference>
<feature type="domain" description="YbaK/aminoacyl-tRNA synthetase-associated" evidence="3">
    <location>
        <begin position="1062"/>
        <end position="1168"/>
    </location>
</feature>
<dbReference type="Pfam" id="PF01612">
    <property type="entry name" value="DNA_pol_A_exo1"/>
    <property type="match status" value="1"/>
</dbReference>
<dbReference type="Proteomes" id="UP001146120">
    <property type="component" value="Unassembled WGS sequence"/>
</dbReference>
<dbReference type="SUPFAM" id="SSF55826">
    <property type="entry name" value="YbaK/ProRS associated domain"/>
    <property type="match status" value="1"/>
</dbReference>
<evidence type="ECO:0000259" key="3">
    <source>
        <dbReference type="Pfam" id="PF04073"/>
    </source>
</evidence>
<dbReference type="InterPro" id="IPR007214">
    <property type="entry name" value="YbaK/aa-tRNA-synth-assoc-dom"/>
</dbReference>
<dbReference type="InterPro" id="IPR036754">
    <property type="entry name" value="YbaK/aa-tRNA-synt-asso_dom_sf"/>
</dbReference>
<evidence type="ECO:0000256" key="1">
    <source>
        <dbReference type="SAM" id="MobiDB-lite"/>
    </source>
</evidence>
<evidence type="ECO:0000313" key="4">
    <source>
        <dbReference type="EMBL" id="DAZ93054.1"/>
    </source>
</evidence>
<dbReference type="Pfam" id="PF04073">
    <property type="entry name" value="tRNA_edit"/>
    <property type="match status" value="1"/>
</dbReference>
<dbReference type="Gene3D" id="3.90.960.10">
    <property type="entry name" value="YbaK/aminoacyl-tRNA synthetase-associated domain"/>
    <property type="match status" value="1"/>
</dbReference>
<reference evidence="4" key="1">
    <citation type="submission" date="2022-11" db="EMBL/GenBank/DDBJ databases">
        <authorList>
            <person name="Morgan W.R."/>
            <person name="Tartar A."/>
        </authorList>
    </citation>
    <scope>NUCLEOTIDE SEQUENCE</scope>
    <source>
        <strain evidence="4">ARSEF 373</strain>
    </source>
</reference>
<feature type="compositionally biased region" description="Acidic residues" evidence="1">
    <location>
        <begin position="824"/>
        <end position="841"/>
    </location>
</feature>
<dbReference type="InterPro" id="IPR015003">
    <property type="entry name" value="DUF1853"/>
</dbReference>
<dbReference type="Pfam" id="PF08907">
    <property type="entry name" value="DUF1853"/>
    <property type="match status" value="1"/>
</dbReference>
<dbReference type="InterPro" id="IPR036397">
    <property type="entry name" value="RNaseH_sf"/>
</dbReference>
<evidence type="ECO:0008006" key="6">
    <source>
        <dbReference type="Google" id="ProtNLM"/>
    </source>
</evidence>
<dbReference type="InterPro" id="IPR052408">
    <property type="entry name" value="Exonuclease_MUT-7-like"/>
</dbReference>
<dbReference type="Gene3D" id="3.30.420.10">
    <property type="entry name" value="Ribonuclease H-like superfamily/Ribonuclease H"/>
    <property type="match status" value="1"/>
</dbReference>
<proteinExistence type="predicted"/>
<dbReference type="GO" id="GO:0003676">
    <property type="term" value="F:nucleic acid binding"/>
    <property type="evidence" value="ECO:0007669"/>
    <property type="project" value="InterPro"/>
</dbReference>
<dbReference type="SUPFAM" id="SSF53098">
    <property type="entry name" value="Ribonuclease H-like"/>
    <property type="match status" value="1"/>
</dbReference>
<comment type="caution">
    <text evidence="4">The sequence shown here is derived from an EMBL/GenBank/DDBJ whole genome shotgun (WGS) entry which is preliminary data.</text>
</comment>
<feature type="region of interest" description="Disordered" evidence="1">
    <location>
        <begin position="816"/>
        <end position="841"/>
    </location>
</feature>
<dbReference type="CDD" id="cd04332">
    <property type="entry name" value="YbaK_like"/>
    <property type="match status" value="1"/>
</dbReference>
<dbReference type="PANTHER" id="PTHR47765">
    <property type="entry name" value="3'-5' EXONUCLEASE DOMAIN-CONTAINING PROTEIN"/>
    <property type="match status" value="1"/>
</dbReference>
<dbReference type="GO" id="GO:0002161">
    <property type="term" value="F:aminoacyl-tRNA deacylase activity"/>
    <property type="evidence" value="ECO:0007669"/>
    <property type="project" value="InterPro"/>
</dbReference>
<evidence type="ECO:0000313" key="5">
    <source>
        <dbReference type="Proteomes" id="UP001146120"/>
    </source>
</evidence>
<feature type="domain" description="3'-5' exonuclease" evidence="2">
    <location>
        <begin position="829"/>
        <end position="982"/>
    </location>
</feature>
<gene>
    <name evidence="4" type="ORF">N0F65_009728</name>
</gene>
<accession>A0AAV2YIB5</accession>
<evidence type="ECO:0000259" key="2">
    <source>
        <dbReference type="Pfam" id="PF01612"/>
    </source>
</evidence>
<dbReference type="PANTHER" id="PTHR47765:SF2">
    <property type="entry name" value="EXONUCLEASE MUT-7 HOMOLOG"/>
    <property type="match status" value="1"/>
</dbReference>
<dbReference type="AlphaFoldDB" id="A0AAV2YIB5"/>
<protein>
    <recommendedName>
        <fullName evidence="6">3'-5' exonuclease domain-containing protein</fullName>
    </recommendedName>
</protein>
<sequence length="1185" mass="132556">MALTEMSSGPHAHPRRPSAPFYWRKVVRDLLWSISSPHMLAADHFPLLDVPLSLDSTAATSAWLHDLQRNPSHLTQFLMEKTRTARTLALGVYFAALFEYWLRFCPALQVAKFEVGKQIVSATGQTLGQLKFLFRRLDTAQDHHVECSVKFFLLHPLSTNASTAAVAMTYPLEQFVGPHLGENLAWRAQEVTRKLAMCRGDSVQAWLRDHYSDSVQSHVVLRGYLFYPLSHFASTSEVNHRHDWQLHRNTTTTNDQKGPCVDTHNAAIASDHLRGWWTADWQRELVAKVQANDHAVLGASRFAVLPKLHWLAPVIATESEDATCVTIDGDDELAVETVDVLTLDQLVERVKLHFESLAEAEETQAKGGVVMPLLIAELVRCREVDVEFSSSCARWKELSRGFVMDPKCWDPRPLCHEPVRYRRTNTTSDAVTEREYEGRKEWHHHGVIKPTDDELAQQQQTKKLQVFEDLASVSPELLCTRIADILRRNMKTYPHAMLKQAIQRVLLLSPQDLELDGRSDGRHVRFVMDCLDRLVLASGIDDDEAERKVLQRVGHLILDAVEAVPAAQLPPLTPEQAASPWSWIVKFMDAVVATEARWCFLNLVLRGCGLMRQLVNPTLTLSKDEQQQVMTRVTQLLDAKSVRWNAMAVEALCVFGLLHQDNAASVRPIDLLTTLLDQSDWKSAEQLVMNSDSVEMLEILYQRLSAVNMIKAMKRLRKAFERKMHVHLASSEDQTTAKLRHYNGPAVDHVKNRALCQHEAMQWTYVDTTDQVDAMVQQLEAIAARPTHSASTVIIGLDCEWRPRFLRKNAELQNDTKRLSPKEGDDDDDAEEEQEEVVDDDEGLSVYQLAIEGHVFVVDVLVLGQEAARPLQCIWDASSPFLLTGFCVTGDLKRLSHSFPVLLLHSATEQDKLLVELKQLALYRQVPAAKWGLSQLYEECLGQSVDKEEQCSDWGSRPLSRSQKEYAAKDAYAVRNLALHLVADVAAESEPGQLRDLLKRFAVVTNPRDLNATATFGHWISSVAPMAQQDVADALDRLGLSNATAFHTIPKEAWDGSAYHPAGLIVKTIALAVRPRGAIAQYLAVVVRVDRSIDIGALSQVIQVEESALSLVDKETLVRVFGYTRGCVGPIGLREHQDIRVVVDQQLLQESAILCGAGTPDVVYAIAPPAVIAATSALVAAIACD</sequence>
<dbReference type="GO" id="GO:0008408">
    <property type="term" value="F:3'-5' exonuclease activity"/>
    <property type="evidence" value="ECO:0007669"/>
    <property type="project" value="InterPro"/>
</dbReference>